<accession>A0ABM1E606</accession>
<evidence type="ECO:0000256" key="4">
    <source>
        <dbReference type="ARBA" id="ARBA00045690"/>
    </source>
</evidence>
<evidence type="ECO:0000313" key="8">
    <source>
        <dbReference type="RefSeq" id="XP_014667627.1"/>
    </source>
</evidence>
<comment type="function">
    <text evidence="4">Protein O-glucosyltransferase. Catalyzes the reaction that attaches glucose through an O-glycosidic linkage to a conserved serine residue found in the consensus sequence C-X-S-X-[PA]-C in epidermal growth factor-like repeats. Regulates Notch signaling by glucosylating Notch in the ER, glucosylation is required for the correct folding and cleavage of Notch.</text>
</comment>
<dbReference type="GeneID" id="106809158"/>
<dbReference type="Proteomes" id="UP000695022">
    <property type="component" value="Unplaced"/>
</dbReference>
<feature type="signal peptide" evidence="5">
    <location>
        <begin position="1"/>
        <end position="26"/>
    </location>
</feature>
<protein>
    <submittedName>
        <fullName evidence="8">Protein O-glucosyltransferase 1-like</fullName>
    </submittedName>
</protein>
<evidence type="ECO:0000256" key="5">
    <source>
        <dbReference type="SAM" id="SignalP"/>
    </source>
</evidence>
<comment type="subcellular location">
    <subcellularLocation>
        <location evidence="1">Endoplasmic reticulum lumen</location>
    </subcellularLocation>
</comment>
<evidence type="ECO:0000256" key="2">
    <source>
        <dbReference type="ARBA" id="ARBA00010118"/>
    </source>
</evidence>
<dbReference type="PANTHER" id="PTHR12203:SF35">
    <property type="entry name" value="PROTEIN O-GLUCOSYLTRANSFERASE 1"/>
    <property type="match status" value="1"/>
</dbReference>
<keyword evidence="7" id="KW-1185">Reference proteome</keyword>
<keyword evidence="5" id="KW-0732">Signal</keyword>
<name>A0ABM1E606_PRICU</name>
<gene>
    <name evidence="8" type="primary">LOC106809158</name>
</gene>
<dbReference type="RefSeq" id="XP_014667627.1">
    <property type="nucleotide sequence ID" value="XM_014812141.1"/>
</dbReference>
<evidence type="ECO:0000259" key="6">
    <source>
        <dbReference type="SMART" id="SM00672"/>
    </source>
</evidence>
<keyword evidence="3" id="KW-0808">Transferase</keyword>
<sequence length="411" mass="48477">MVITIRLNVFCLLFALVLLLCFPCHSETPEAEADEDRVENDCEDEDCVMHEKLKYTKEHRWSHYLEEIESALAKYEPCSQANCSCHKSVIEADLSLWVEDGVRRDMLDQLKDRGTTYQIIEHKLYREEKCMFPFRCKGVEHFILEIIDDLPNMEFILNTHDYPQTIRRLKPGPVFSFSKTGVHADVMYPAWSFWEGGPAISLYPTGIGRWDLHRDTIAKEAAKWPWEKKKPLGFFRGSRTTGERDALVLHSRSHPDAVDAQYTKNQAWRSLKDTLGVEPASEVKFEDHCHYKYLYNFRGVAASFRLKHLFLCKSLVFHVGEEWKEFFYPALKPWVHYIPIATDFGNAWELLDFVKENDEVVRQIAERGHEFVWHHLRMEDVTCYWKTLLLEYAKLLKFRTRRNPSFAEVKR</sequence>
<evidence type="ECO:0000313" key="7">
    <source>
        <dbReference type="Proteomes" id="UP000695022"/>
    </source>
</evidence>
<dbReference type="Pfam" id="PF05686">
    <property type="entry name" value="Glyco_transf_90"/>
    <property type="match status" value="1"/>
</dbReference>
<dbReference type="PANTHER" id="PTHR12203">
    <property type="entry name" value="KDEL LYS-ASP-GLU-LEU CONTAINING - RELATED"/>
    <property type="match status" value="1"/>
</dbReference>
<evidence type="ECO:0000256" key="3">
    <source>
        <dbReference type="ARBA" id="ARBA00022679"/>
    </source>
</evidence>
<dbReference type="InterPro" id="IPR006598">
    <property type="entry name" value="CAP10"/>
</dbReference>
<proteinExistence type="inferred from homology"/>
<reference evidence="8" key="1">
    <citation type="submission" date="2025-08" db="UniProtKB">
        <authorList>
            <consortium name="RefSeq"/>
        </authorList>
    </citation>
    <scope>IDENTIFICATION</scope>
</reference>
<evidence type="ECO:0000256" key="1">
    <source>
        <dbReference type="ARBA" id="ARBA00004319"/>
    </source>
</evidence>
<dbReference type="SMART" id="SM00672">
    <property type="entry name" value="CAP10"/>
    <property type="match status" value="1"/>
</dbReference>
<feature type="chain" id="PRO_5046413743" evidence="5">
    <location>
        <begin position="27"/>
        <end position="411"/>
    </location>
</feature>
<organism evidence="7 8">
    <name type="scientific">Priapulus caudatus</name>
    <name type="common">Priapulid worm</name>
    <dbReference type="NCBI Taxonomy" id="37621"/>
    <lineage>
        <taxon>Eukaryota</taxon>
        <taxon>Metazoa</taxon>
        <taxon>Ecdysozoa</taxon>
        <taxon>Scalidophora</taxon>
        <taxon>Priapulida</taxon>
        <taxon>Priapulimorpha</taxon>
        <taxon>Priapulimorphida</taxon>
        <taxon>Priapulidae</taxon>
        <taxon>Priapulus</taxon>
    </lineage>
</organism>
<feature type="domain" description="Glycosyl transferase CAP10" evidence="6">
    <location>
        <begin position="149"/>
        <end position="399"/>
    </location>
</feature>
<comment type="similarity">
    <text evidence="2">Belongs to the glycosyltransferase 90 family.</text>
</comment>
<dbReference type="InterPro" id="IPR051091">
    <property type="entry name" value="O-Glucosyltr/Glycosyltrsf_90"/>
</dbReference>